<dbReference type="Proteomes" id="UP000634004">
    <property type="component" value="Unassembled WGS sequence"/>
</dbReference>
<evidence type="ECO:0000256" key="1">
    <source>
        <dbReference type="SAM" id="SignalP"/>
    </source>
</evidence>
<comment type="caution">
    <text evidence="2">The sequence shown here is derived from an EMBL/GenBank/DDBJ whole genome shotgun (WGS) entry which is preliminary data.</text>
</comment>
<organism evidence="2 3">
    <name type="scientific">Algimonas arctica</name>
    <dbReference type="NCBI Taxonomy" id="1479486"/>
    <lineage>
        <taxon>Bacteria</taxon>
        <taxon>Pseudomonadati</taxon>
        <taxon>Pseudomonadota</taxon>
        <taxon>Alphaproteobacteria</taxon>
        <taxon>Maricaulales</taxon>
        <taxon>Robiginitomaculaceae</taxon>
        <taxon>Algimonas</taxon>
    </lineage>
</organism>
<feature type="signal peptide" evidence="1">
    <location>
        <begin position="1"/>
        <end position="23"/>
    </location>
</feature>
<protein>
    <submittedName>
        <fullName evidence="2">Uncharacterized protein</fullName>
    </submittedName>
</protein>
<dbReference type="RefSeq" id="WP_189497918.1">
    <property type="nucleotide sequence ID" value="NZ_BMZH01000007.1"/>
</dbReference>
<evidence type="ECO:0000313" key="2">
    <source>
        <dbReference type="EMBL" id="GHA96622.1"/>
    </source>
</evidence>
<sequence length="127" mass="13952">MNIFLKITLGLSTAAVFATTAHAEEMKPAEMTKTVVATQTVKTIDADNQVSQLTLVRMSEDSQAVLGAFEQQNTDAYIVQNNNGDLYINHLVPIEDLPDPALTVDVVDTYEITYRGVTYTNKVIGEQ</sequence>
<accession>A0A8J3CSN4</accession>
<reference evidence="2" key="2">
    <citation type="submission" date="2020-09" db="EMBL/GenBank/DDBJ databases">
        <authorList>
            <person name="Sun Q."/>
            <person name="Kim S."/>
        </authorList>
    </citation>
    <scope>NUCLEOTIDE SEQUENCE</scope>
    <source>
        <strain evidence="2">KCTC 32513</strain>
    </source>
</reference>
<gene>
    <name evidence="2" type="ORF">GCM10009069_19570</name>
</gene>
<evidence type="ECO:0000313" key="3">
    <source>
        <dbReference type="Proteomes" id="UP000634004"/>
    </source>
</evidence>
<dbReference type="AlphaFoldDB" id="A0A8J3CSN4"/>
<keyword evidence="1" id="KW-0732">Signal</keyword>
<dbReference type="EMBL" id="BMZH01000007">
    <property type="protein sequence ID" value="GHA96622.1"/>
    <property type="molecule type" value="Genomic_DNA"/>
</dbReference>
<proteinExistence type="predicted"/>
<keyword evidence="3" id="KW-1185">Reference proteome</keyword>
<reference evidence="2" key="1">
    <citation type="journal article" date="2014" name="Int. J. Syst. Evol. Microbiol.">
        <title>Complete genome sequence of Corynebacterium casei LMG S-19264T (=DSM 44701T), isolated from a smear-ripened cheese.</title>
        <authorList>
            <consortium name="US DOE Joint Genome Institute (JGI-PGF)"/>
            <person name="Walter F."/>
            <person name="Albersmeier A."/>
            <person name="Kalinowski J."/>
            <person name="Ruckert C."/>
        </authorList>
    </citation>
    <scope>NUCLEOTIDE SEQUENCE</scope>
    <source>
        <strain evidence="2">KCTC 32513</strain>
    </source>
</reference>
<feature type="chain" id="PRO_5035234628" evidence="1">
    <location>
        <begin position="24"/>
        <end position="127"/>
    </location>
</feature>
<name>A0A8J3CSN4_9PROT</name>